<dbReference type="InParanoid" id="A0A0D0D0D7"/>
<reference evidence="2 3" key="1">
    <citation type="submission" date="2014-04" db="EMBL/GenBank/DDBJ databases">
        <authorList>
            <consortium name="DOE Joint Genome Institute"/>
            <person name="Kuo A."/>
            <person name="Kohler A."/>
            <person name="Jargeat P."/>
            <person name="Nagy L.G."/>
            <person name="Floudas D."/>
            <person name="Copeland A."/>
            <person name="Barry K.W."/>
            <person name="Cichocki N."/>
            <person name="Veneault-Fourrey C."/>
            <person name="LaButti K."/>
            <person name="Lindquist E.A."/>
            <person name="Lipzen A."/>
            <person name="Lundell T."/>
            <person name="Morin E."/>
            <person name="Murat C."/>
            <person name="Sun H."/>
            <person name="Tunlid A."/>
            <person name="Henrissat B."/>
            <person name="Grigoriev I.V."/>
            <person name="Hibbett D.S."/>
            <person name="Martin F."/>
            <person name="Nordberg H.P."/>
            <person name="Cantor M.N."/>
            <person name="Hua S.X."/>
        </authorList>
    </citation>
    <scope>NUCLEOTIDE SEQUENCE [LARGE SCALE GENOMIC DNA]</scope>
    <source>
        <strain evidence="2 3">Ve08.2h10</strain>
    </source>
</reference>
<reference evidence="3" key="2">
    <citation type="submission" date="2015-01" db="EMBL/GenBank/DDBJ databases">
        <title>Evolutionary Origins and Diversification of the Mycorrhizal Mutualists.</title>
        <authorList>
            <consortium name="DOE Joint Genome Institute"/>
            <consortium name="Mycorrhizal Genomics Consortium"/>
            <person name="Kohler A."/>
            <person name="Kuo A."/>
            <person name="Nagy L.G."/>
            <person name="Floudas D."/>
            <person name="Copeland A."/>
            <person name="Barry K.W."/>
            <person name="Cichocki N."/>
            <person name="Veneault-Fourrey C."/>
            <person name="LaButti K."/>
            <person name="Lindquist E.A."/>
            <person name="Lipzen A."/>
            <person name="Lundell T."/>
            <person name="Morin E."/>
            <person name="Murat C."/>
            <person name="Riley R."/>
            <person name="Ohm R."/>
            <person name="Sun H."/>
            <person name="Tunlid A."/>
            <person name="Henrissat B."/>
            <person name="Grigoriev I.V."/>
            <person name="Hibbett D.S."/>
            <person name="Martin F."/>
        </authorList>
    </citation>
    <scope>NUCLEOTIDE SEQUENCE [LARGE SCALE GENOMIC DNA]</scope>
    <source>
        <strain evidence="3">Ve08.2h10</strain>
    </source>
</reference>
<dbReference type="AlphaFoldDB" id="A0A0D0D0D7"/>
<feature type="region of interest" description="Disordered" evidence="1">
    <location>
        <begin position="1"/>
        <end position="46"/>
    </location>
</feature>
<dbReference type="HOGENOM" id="CLU_1086254_0_0_1"/>
<dbReference type="Proteomes" id="UP000054538">
    <property type="component" value="Unassembled WGS sequence"/>
</dbReference>
<keyword evidence="3" id="KW-1185">Reference proteome</keyword>
<evidence type="ECO:0000256" key="1">
    <source>
        <dbReference type="SAM" id="MobiDB-lite"/>
    </source>
</evidence>
<organism evidence="2 3">
    <name type="scientific">Paxillus rubicundulus Ve08.2h10</name>
    <dbReference type="NCBI Taxonomy" id="930991"/>
    <lineage>
        <taxon>Eukaryota</taxon>
        <taxon>Fungi</taxon>
        <taxon>Dikarya</taxon>
        <taxon>Basidiomycota</taxon>
        <taxon>Agaricomycotina</taxon>
        <taxon>Agaricomycetes</taxon>
        <taxon>Agaricomycetidae</taxon>
        <taxon>Boletales</taxon>
        <taxon>Paxilineae</taxon>
        <taxon>Paxillaceae</taxon>
        <taxon>Paxillus</taxon>
    </lineage>
</organism>
<dbReference type="OrthoDB" id="2685032at2759"/>
<protein>
    <submittedName>
        <fullName evidence="2">Uncharacterized protein</fullName>
    </submittedName>
</protein>
<proteinExistence type="predicted"/>
<dbReference type="STRING" id="930991.A0A0D0D0D7"/>
<sequence length="256" mass="28284">MQDNDFNTSEEEGDDTNTPTCESPSNVEATLPQPQPPTPPPTVAGKKRKWCAQDELMSKPQKVITFIIGAMAAYELKKPATKWVSKSTSFEFHHDDKPWDTLKAQFLVKISYLLSPDKINFKDYNVSFYIPCILPKPGLPLLCEDNFKTLSSQVEKMSSYMPTINIIVQQNPVPSAADATKENKADYGGDNETSGSKAGKSQKKKDPAELPGNIKISKNIQLLRDTWTCQKPDSACPSTRMGIKCGKVTGQPIPIS</sequence>
<evidence type="ECO:0000313" key="3">
    <source>
        <dbReference type="Proteomes" id="UP000054538"/>
    </source>
</evidence>
<feature type="compositionally biased region" description="Pro residues" evidence="1">
    <location>
        <begin position="33"/>
        <end position="42"/>
    </location>
</feature>
<feature type="compositionally biased region" description="Polar residues" evidence="1">
    <location>
        <begin position="16"/>
        <end position="28"/>
    </location>
</feature>
<accession>A0A0D0D0D7</accession>
<dbReference type="EMBL" id="KN825805">
    <property type="protein sequence ID" value="KIK81408.1"/>
    <property type="molecule type" value="Genomic_DNA"/>
</dbReference>
<name>A0A0D0D0D7_9AGAM</name>
<evidence type="ECO:0000313" key="2">
    <source>
        <dbReference type="EMBL" id="KIK81408.1"/>
    </source>
</evidence>
<gene>
    <name evidence="2" type="ORF">PAXRUDRAFT_15260</name>
</gene>
<feature type="region of interest" description="Disordered" evidence="1">
    <location>
        <begin position="175"/>
        <end position="211"/>
    </location>
</feature>